<dbReference type="PRINTS" id="PR00380">
    <property type="entry name" value="KINESINHEAVY"/>
</dbReference>
<evidence type="ECO:0000313" key="11">
    <source>
        <dbReference type="Proteomes" id="UP001652582"/>
    </source>
</evidence>
<dbReference type="SMART" id="SM00129">
    <property type="entry name" value="KISc"/>
    <property type="match status" value="1"/>
</dbReference>
<feature type="coiled-coil region" evidence="8">
    <location>
        <begin position="1190"/>
        <end position="1312"/>
    </location>
</feature>
<feature type="coiled-coil region" evidence="8">
    <location>
        <begin position="1956"/>
        <end position="1990"/>
    </location>
</feature>
<dbReference type="OrthoDB" id="21525at2759"/>
<evidence type="ECO:0000256" key="2">
    <source>
        <dbReference type="ARBA" id="ARBA00022741"/>
    </source>
</evidence>
<dbReference type="InterPro" id="IPR001752">
    <property type="entry name" value="Kinesin_motor_dom"/>
</dbReference>
<dbReference type="InterPro" id="IPR019821">
    <property type="entry name" value="Kinesin_motor_CS"/>
</dbReference>
<feature type="domain" description="Kinesin motor" evidence="10">
    <location>
        <begin position="4"/>
        <end position="325"/>
    </location>
</feature>
<keyword evidence="3 7" id="KW-0067">ATP-binding</keyword>
<sequence>MSDNIKVVVKVRPLIRREIEDKLLLQWRVNNNALIQLDQNGRDCGPIFTFDKVYDESTKTDDVYNDIAKPIVKAATDGFNGTIFAYGQTSSGKTYTMTGTDDSPGIIPLAVVNLFDIIKSVPDRDFLVRVSYVEIYNERLIDLLDLNKTLKIHDTFNQGVKVDATERLATSPEEVLEVMKEGKANRQTGATNMNEESSRSHSIFQITIESREHIEGEEEVGSVNVSQLNLVDLAGSERSGQTGAKGLRFKEGTHINKSLSVLALVIKQLSEDPNKHANYRDSKLTRILQNSLGGNAKTSIICAVTPAAIEETISTLQFANRAKSIKNTPAVNAVATNATMIQSLTKQLSALKTQLESKKNVEKDNFKLQKKIGGLQKLILNGFGTSDPDVIGGARRKLKNPRRVTISTLHAIQEDAGPPAPRFCTPSLKYNPLSLNILPDFAPIHGSTILPTVAEERLVTPPPYNKKVTISDEIIELDSDSDSSIDAQTCSPIHQCHDSKTPPCILRKNAKLAERNLKDIVEFTEREKLYAPNVVELMEKLERKSLKISNLQDNINELSKISQEKDKEMEQLKKRISEAEIEIQNIASAKSSLETACENYSTKLTDWEVSYETLQKKAKSREEELLSLLKEHEAKKIHEKIGKISSKAIGKDLVHLMDMSRDISLVNSDNENSIINEESDVNSIIKNQSVLQLEANLHAQNIKINTLENINKKLQDMISDFKEKVTYLENQNKLNELTINNLNRTIESQKSVTEMAKADIESYNDSINKINESDIETMIANEELFIASNENMKNIIHSLKSALDLRNEEIKKLKSSLYEETIHNNKSLEKDIESKKTEISMLIKEIETLKEDNITEVNNFIVTKNNFLNVEQQLKTQLTEVQKLKDIEIDKLSNNVANLTRCKEDLTSELMKKQQDKENLEIKVDNLSQEILTLKKHNKTKDNIITEMKNEEKAAQENFARVSVQLQNLIRLLSGKILEVPEIIDSLVSAFGTLTENLTSLEIIALDIVKEKNDLRALVDNHQTIIMKLTSQIDDLNNTIDVFYKDGECLNNIIVSNHSETNNEDTHRDVKLNMDNLVNKIKVTLEYLNNNLQNKALELNNLKIEFESKLTSTNTNNLQQIHEITKNRNLVLTTVIEKVTALASQLDMETSLLSEFKNNIENVSCEQIALIFDYIADNILSLNSQYTMERDNIREILTDAKKEIHKLTEENSNLLLDISNLEKCNFDLSEEIKNIQNDGKVLSQNLNTSNTILTELRNDLISKTNEIEIIENKAKEWKEKFRENELTMINQIKTLELEKSELKTKCLELQMQSIPITQSNFVNRNQMNISKRLLTSPPSLLTICCDILSQQIIGYIQVENDNLESSSSTSTDLKYICQCTKLSADLTLLHAENSNLRSRIQELEIANNYLLKDQNEVQKEVQLLLENTQELQKKVVNHRTNLSTLTATTYAENKSLTSQIKFLQHLHNRFHNVCQKDLPAFKNQLQNLMILLKSENIHKQNESFKRYSLPNTLDITSKFKNESILDGDLLMLDTNITLTTCDNTLVGNDQTCLDVTQMYACSEVACQTSLLVNDITKHDLLHSQMEMQPFEYKKIYESLESLQYENSKLRDLVDEYALNKKSNVPTTDTISSPFKIQSEVVFNQNGIDVCYKCNHEEDIRTILENHRKEIDLKMRIIKELESQKQDIEQKYRDLALELPSTEVLVQKLSILEKESFTKQNEITTISQTLITKNNELKLLQEENDCLSNQVFESISELDDLKKDYDSLKEINSKLTENLLLLETKIADFNHTEKEITCTQCKLKNEVILNLENKLASESHIKLNRSYSDSDSSSRCNKICSLQNELHAGKEDCIELKEEVTTIKNHLDRSNLTIGHMDLDDNIENSHMYSYDDFESISPQDIKCNMPDITGEALATFTIDKEKCLVYYAEITGADKESIACDIKVIDIMKLLYDYIEIKHANEVENLTNKLKDFENSKHTLQITIDELKTKNSSIAKELQEKNIYLQTMANVVSHVRSNISDLSDGNEIDILIQFKDNFLKVIDREFGLSGTTVFENAVQQLHQNHATEMEKLRNDNTKLDDDIQEILKNTQTVNENYEILKTQLDEKEKEFNLLQKQKEKIQDINAAVTLDIVKREEDLRKQIEKGFLELVNRNIINVKMNFSLPTNKLIELLFEHAFNNTSNESLQKELTAEINKLKTMLIEKEKDLCNITRDCTAVNGLNYKMRLELSKKEEDLKVQISQVESLSTSNLKKDEVIVTNTKLINELREELTGLKATLMTKETVISSLETKLEDYNKKNLDENESKISQLLKCTSELRNEIEKLKYINEIVVKEKEKYSIELDKAGDVIKQNKIDLDKMTEDILVLKDTIKENSATTEKMRREFETLSQAKENLAVLINQLQEQIKEKSQNCSRLEMNIKTHEKTAEIQSRMIIRLQKQKEIDDKMSCEKDLKLEEVIRKCKSFETECEKLSNDLKSSTDEIVKLKSSNLLLETRVAELEEEVQIGKRRISLEATAETARRRRQSIHDSKRMIGDDSEDHSSLKSHPLTHDSLMDVDGGSSNRSTPAKTVQGRDSFIAKHDQEEELSRSGSVTAIRRRRQSVHDLHRSVQLAPDRDNSRESSRNNSFESEVTQLKKQLACCQKELEELKEKYQELDEECETCAQYFRERDEQCLKLKKEKKELETNLAELQAKLSSGVSAVGNHVSKPSFAHAAVNTDEDWANLHSVVVDRMSYDVEVEKNRKLMKTIEELRFKKQDLKLTLAKMQKALDKHSGKDRELETALASLAACERELAQLRQRCQELDEECETCAAYLRERDEQCRALREAKAALEAKLLERGEAEGASTGLRRRRQVLHDQRRTSAATSDVATDTSDDLLTYQVERDTSKHVAVDQQALELKHLKMALQKLSQQKSELEQQLSAAPHYVATGSAIVQNQQITDVIKENQKLKKMNAKLVTICKKRGKALSDSNRENEQPTDNIT</sequence>
<keyword evidence="6" id="KW-0963">Cytoplasm</keyword>
<reference evidence="12" key="1">
    <citation type="submission" date="2025-08" db="UniProtKB">
        <authorList>
            <consortium name="RefSeq"/>
        </authorList>
    </citation>
    <scope>IDENTIFICATION</scope>
</reference>
<feature type="coiled-coil region" evidence="8">
    <location>
        <begin position="818"/>
        <end position="852"/>
    </location>
</feature>
<feature type="compositionally biased region" description="Basic and acidic residues" evidence="9">
    <location>
        <begin position="2525"/>
        <end position="2553"/>
    </location>
</feature>
<dbReference type="Gene3D" id="3.40.850.10">
    <property type="entry name" value="Kinesin motor domain"/>
    <property type="match status" value="1"/>
</dbReference>
<comment type="similarity">
    <text evidence="7">Belongs to the TRAFAC class myosin-kinesin ATPase superfamily. Kinesin family.</text>
</comment>
<evidence type="ECO:0000259" key="10">
    <source>
        <dbReference type="PROSITE" id="PS50067"/>
    </source>
</evidence>
<evidence type="ECO:0000256" key="5">
    <source>
        <dbReference type="ARBA" id="ARBA00023175"/>
    </source>
</evidence>
<feature type="compositionally biased region" description="Basic and acidic residues" evidence="9">
    <location>
        <begin position="2601"/>
        <end position="2622"/>
    </location>
</feature>
<comment type="subcellular location">
    <subcellularLocation>
        <location evidence="1">Cytoplasm</location>
        <location evidence="1">Cytoskeleton</location>
    </subcellularLocation>
</comment>
<feature type="coiled-coil region" evidence="8">
    <location>
        <begin position="889"/>
        <end position="954"/>
    </location>
</feature>
<feature type="compositionally biased region" description="Basic and acidic residues" evidence="9">
    <location>
        <begin position="2576"/>
        <end position="2587"/>
    </location>
</feature>
<feature type="binding site" evidence="7">
    <location>
        <begin position="87"/>
        <end position="94"/>
    </location>
    <ligand>
        <name>ATP</name>
        <dbReference type="ChEBI" id="CHEBI:30616"/>
    </ligand>
</feature>
<proteinExistence type="inferred from homology"/>
<dbReference type="GO" id="GO:0000278">
    <property type="term" value="P:mitotic cell cycle"/>
    <property type="evidence" value="ECO:0007669"/>
    <property type="project" value="TreeGrafter"/>
</dbReference>
<keyword evidence="6" id="KW-0206">Cytoskeleton</keyword>
<feature type="coiled-coil region" evidence="8">
    <location>
        <begin position="534"/>
        <end position="635"/>
    </location>
</feature>
<feature type="coiled-coil region" evidence="8">
    <location>
        <begin position="690"/>
        <end position="731"/>
    </location>
</feature>
<evidence type="ECO:0000256" key="3">
    <source>
        <dbReference type="ARBA" id="ARBA00022840"/>
    </source>
</evidence>
<dbReference type="GO" id="GO:0008017">
    <property type="term" value="F:microtubule binding"/>
    <property type="evidence" value="ECO:0007669"/>
    <property type="project" value="InterPro"/>
</dbReference>
<dbReference type="Proteomes" id="UP001652582">
    <property type="component" value="Chromosome 6"/>
</dbReference>
<keyword evidence="4 8" id="KW-0175">Coiled coil</keyword>
<name>A0A6J1NYR3_BICAN</name>
<evidence type="ECO:0000256" key="1">
    <source>
        <dbReference type="ARBA" id="ARBA00004245"/>
    </source>
</evidence>
<dbReference type="KEGG" id="bany:112054356"/>
<feature type="coiled-coil region" evidence="8">
    <location>
        <begin position="2891"/>
        <end position="2918"/>
    </location>
</feature>
<dbReference type="RefSeq" id="XP_023949893.2">
    <property type="nucleotide sequence ID" value="XM_024094125.2"/>
</dbReference>
<keyword evidence="11" id="KW-1185">Reference proteome</keyword>
<dbReference type="InterPro" id="IPR036961">
    <property type="entry name" value="Kinesin_motor_dom_sf"/>
</dbReference>
<feature type="coiled-coil region" evidence="8">
    <location>
        <begin position="2384"/>
        <end position="2425"/>
    </location>
</feature>
<dbReference type="GeneID" id="112054356"/>
<accession>A0A6J1NYR3</accession>
<feature type="coiled-coil region" evidence="8">
    <location>
        <begin position="1386"/>
        <end position="1434"/>
    </location>
</feature>
<feature type="coiled-coil region" evidence="8">
    <location>
        <begin position="2062"/>
        <end position="2124"/>
    </location>
</feature>
<gene>
    <name evidence="12" type="primary">LOC112054356</name>
</gene>
<feature type="region of interest" description="Disordered" evidence="9">
    <location>
        <begin position="2962"/>
        <end position="2981"/>
    </location>
</feature>
<protein>
    <submittedName>
        <fullName evidence="12">Kinesin-related protein 4 isoform X1</fullName>
    </submittedName>
</protein>
<dbReference type="InterPro" id="IPR027640">
    <property type="entry name" value="Kinesin-like_fam"/>
</dbReference>
<dbReference type="GO" id="GO:0003777">
    <property type="term" value="F:microtubule motor activity"/>
    <property type="evidence" value="ECO:0007669"/>
    <property type="project" value="InterPro"/>
</dbReference>
<feature type="coiled-coil region" evidence="8">
    <location>
        <begin position="1729"/>
        <end position="1784"/>
    </location>
</feature>
<dbReference type="PROSITE" id="PS50067">
    <property type="entry name" value="KINESIN_MOTOR_2"/>
    <property type="match status" value="1"/>
</dbReference>
<dbReference type="InterPro" id="IPR027417">
    <property type="entry name" value="P-loop_NTPase"/>
</dbReference>
<dbReference type="PANTHER" id="PTHR47968:SF75">
    <property type="entry name" value="CENTROMERE-ASSOCIATED PROTEIN E"/>
    <property type="match status" value="1"/>
</dbReference>
<evidence type="ECO:0000256" key="8">
    <source>
        <dbReference type="SAM" id="Coils"/>
    </source>
</evidence>
<dbReference type="SUPFAM" id="SSF52540">
    <property type="entry name" value="P-loop containing nucleoside triphosphate hydrolases"/>
    <property type="match status" value="1"/>
</dbReference>
<evidence type="ECO:0000313" key="12">
    <source>
        <dbReference type="RefSeq" id="XP_023949893.2"/>
    </source>
</evidence>
<dbReference type="Pfam" id="PF00225">
    <property type="entry name" value="Kinesin"/>
    <property type="match status" value="1"/>
</dbReference>
<feature type="compositionally biased region" description="Polar residues" evidence="9">
    <location>
        <begin position="2559"/>
        <end position="2568"/>
    </location>
</feature>
<feature type="coiled-coil region" evidence="8">
    <location>
        <begin position="2264"/>
        <end position="2305"/>
    </location>
</feature>
<feature type="coiled-coil region" evidence="8">
    <location>
        <begin position="1663"/>
        <end position="1697"/>
    </location>
</feature>
<feature type="region of interest" description="Disordered" evidence="9">
    <location>
        <begin position="2515"/>
        <end position="2629"/>
    </location>
</feature>
<dbReference type="GO" id="GO:0005874">
    <property type="term" value="C:microtubule"/>
    <property type="evidence" value="ECO:0007669"/>
    <property type="project" value="TreeGrafter"/>
</dbReference>
<dbReference type="GO" id="GO:0005524">
    <property type="term" value="F:ATP binding"/>
    <property type="evidence" value="ECO:0007669"/>
    <property type="project" value="UniProtKB-UniRule"/>
</dbReference>
<feature type="coiled-coil region" evidence="8">
    <location>
        <begin position="2454"/>
        <end position="2509"/>
    </location>
</feature>
<organism evidence="11 12">
    <name type="scientific">Bicyclus anynana</name>
    <name type="common">Squinting bush brown butterfly</name>
    <dbReference type="NCBI Taxonomy" id="110368"/>
    <lineage>
        <taxon>Eukaryota</taxon>
        <taxon>Metazoa</taxon>
        <taxon>Ecdysozoa</taxon>
        <taxon>Arthropoda</taxon>
        <taxon>Hexapoda</taxon>
        <taxon>Insecta</taxon>
        <taxon>Pterygota</taxon>
        <taxon>Neoptera</taxon>
        <taxon>Endopterygota</taxon>
        <taxon>Lepidoptera</taxon>
        <taxon>Glossata</taxon>
        <taxon>Ditrysia</taxon>
        <taxon>Papilionoidea</taxon>
        <taxon>Nymphalidae</taxon>
        <taxon>Satyrinae</taxon>
        <taxon>Satyrini</taxon>
        <taxon>Mycalesina</taxon>
        <taxon>Bicyclus</taxon>
    </lineage>
</organism>
<evidence type="ECO:0000256" key="9">
    <source>
        <dbReference type="SAM" id="MobiDB-lite"/>
    </source>
</evidence>
<dbReference type="PROSITE" id="PS00411">
    <property type="entry name" value="KINESIN_MOTOR_1"/>
    <property type="match status" value="1"/>
</dbReference>
<feature type="region of interest" description="Disordered" evidence="9">
    <location>
        <begin position="2842"/>
        <end position="2867"/>
    </location>
</feature>
<keyword evidence="5 7" id="KW-0505">Motor protein</keyword>
<evidence type="ECO:0000256" key="4">
    <source>
        <dbReference type="ARBA" id="ARBA00023054"/>
    </source>
</evidence>
<dbReference type="GO" id="GO:0007018">
    <property type="term" value="P:microtubule-based movement"/>
    <property type="evidence" value="ECO:0007669"/>
    <property type="project" value="InterPro"/>
</dbReference>
<keyword evidence="2 7" id="KW-0547">Nucleotide-binding</keyword>
<evidence type="ECO:0000256" key="7">
    <source>
        <dbReference type="PROSITE-ProRule" id="PRU00283"/>
    </source>
</evidence>
<feature type="coiled-coil region" evidence="8">
    <location>
        <begin position="2741"/>
        <end position="2834"/>
    </location>
</feature>
<dbReference type="PANTHER" id="PTHR47968">
    <property type="entry name" value="CENTROMERE PROTEIN E"/>
    <property type="match status" value="1"/>
</dbReference>
<evidence type="ECO:0000256" key="6">
    <source>
        <dbReference type="ARBA" id="ARBA00023212"/>
    </source>
</evidence>